<keyword evidence="5" id="KW-1185">Reference proteome</keyword>
<dbReference type="Proteomes" id="UP000077671">
    <property type="component" value="Unassembled WGS sequence"/>
</dbReference>
<dbReference type="EMBL" id="CAJHJG010005824">
    <property type="protein sequence ID" value="CAD6952882.1"/>
    <property type="molecule type" value="Genomic_DNA"/>
</dbReference>
<feature type="compositionally biased region" description="Low complexity" evidence="1">
    <location>
        <begin position="1"/>
        <end position="23"/>
    </location>
</feature>
<evidence type="ECO:0000313" key="2">
    <source>
        <dbReference type="EMBL" id="CAD6952882.1"/>
    </source>
</evidence>
<gene>
    <name evidence="3" type="ORF">A4X03_0g2236</name>
    <name evidence="2" type="ORF">JKIAZH3_G252</name>
</gene>
<organism evidence="3 4">
    <name type="scientific">Tilletia caries</name>
    <name type="common">wheat bunt fungus</name>
    <dbReference type="NCBI Taxonomy" id="13290"/>
    <lineage>
        <taxon>Eukaryota</taxon>
        <taxon>Fungi</taxon>
        <taxon>Dikarya</taxon>
        <taxon>Basidiomycota</taxon>
        <taxon>Ustilaginomycotina</taxon>
        <taxon>Exobasidiomycetes</taxon>
        <taxon>Tilletiales</taxon>
        <taxon>Tilletiaceae</taxon>
        <taxon>Tilletia</taxon>
    </lineage>
</organism>
<accession>A0A177VBB0</accession>
<dbReference type="AlphaFoldDB" id="A0A177VBB0"/>
<dbReference type="Proteomes" id="UP000836402">
    <property type="component" value="Unassembled WGS sequence"/>
</dbReference>
<reference evidence="3" key="2">
    <citation type="journal article" date="2019" name="IMA Fungus">
        <title>Genome sequencing and comparison of five Tilletia species to identify candidate genes for the detection of regulated species infecting wheat.</title>
        <authorList>
            <person name="Nguyen H.D.T."/>
            <person name="Sultana T."/>
            <person name="Kesanakurti P."/>
            <person name="Hambleton S."/>
        </authorList>
    </citation>
    <scope>NUCLEOTIDE SEQUENCE</scope>
    <source>
        <strain evidence="3">DAOMC 238032</strain>
    </source>
</reference>
<reference evidence="3" key="1">
    <citation type="submission" date="2016-04" db="EMBL/GenBank/DDBJ databases">
        <authorList>
            <person name="Nguyen H.D."/>
            <person name="Kesanakurti P."/>
            <person name="Cullis J."/>
            <person name="Levesque C.A."/>
            <person name="Hambleton S."/>
        </authorList>
    </citation>
    <scope>NUCLEOTIDE SEQUENCE</scope>
    <source>
        <strain evidence="3">DAOMC 238032</strain>
    </source>
</reference>
<evidence type="ECO:0000256" key="1">
    <source>
        <dbReference type="SAM" id="MobiDB-lite"/>
    </source>
</evidence>
<protein>
    <submittedName>
        <fullName evidence="3">Uncharacterized protein</fullName>
    </submittedName>
</protein>
<sequence>MSQSSDRQPSSASINAQPSSSAADTSQGKTCPRWTEAQETALITALSLNIGYLNALLHLWCPPPQPQDAYLFLKATDQDVRAALRDLTADAFRTFHACDAKNPKQVRDKLRTMKGQYITERNRETPNSHMDRAYQEVGRYHWWDRYNDMVLDFERRLKQNAFFCKKEEACENDNGTAARQRAEFDRLQPQAGHGGEDDQNCQVDGDRTGHFGNKGKGRCYGDMSAGSSTALACTSATSPAAAAVASSSTALAVARPSTALVLSSNTSPAVAAEPMDLDVGSLGPAGGALGIKPTEYDVVSSSNNRQLILANDAISAASSSTTLVLHQEGGNQQRKVRSSCHPTLTEDKDLLRTRIIEEHRTKRLALKLEAKNKVLDRLLTFMGSSGTSEGSSGTPENSQ</sequence>
<dbReference type="EMBL" id="LWDD02000209">
    <property type="protein sequence ID" value="KAE8262718.1"/>
    <property type="molecule type" value="Genomic_DNA"/>
</dbReference>
<comment type="caution">
    <text evidence="3">The sequence shown here is derived from an EMBL/GenBank/DDBJ whole genome shotgun (WGS) entry which is preliminary data.</text>
</comment>
<name>A0A177VBB0_9BASI</name>
<evidence type="ECO:0000313" key="3">
    <source>
        <dbReference type="EMBL" id="KAE8262718.1"/>
    </source>
</evidence>
<evidence type="ECO:0000313" key="4">
    <source>
        <dbReference type="Proteomes" id="UP000077671"/>
    </source>
</evidence>
<feature type="region of interest" description="Disordered" evidence="1">
    <location>
        <begin position="189"/>
        <end position="208"/>
    </location>
</feature>
<feature type="region of interest" description="Disordered" evidence="1">
    <location>
        <begin position="1"/>
        <end position="32"/>
    </location>
</feature>
<proteinExistence type="predicted"/>
<evidence type="ECO:0000313" key="5">
    <source>
        <dbReference type="Proteomes" id="UP000836402"/>
    </source>
</evidence>
<reference evidence="2" key="3">
    <citation type="submission" date="2020-10" db="EMBL/GenBank/DDBJ databases">
        <authorList>
            <person name="Sedaghatjoo S."/>
        </authorList>
    </citation>
    <scope>NUCLEOTIDE SEQUENCE</scope>
    <source>
        <strain evidence="2">AZH3</strain>
    </source>
</reference>